<feature type="region of interest" description="Disordered" evidence="1">
    <location>
        <begin position="110"/>
        <end position="173"/>
    </location>
</feature>
<sequence>MVAIQPSVPPIPLEENEVGIDCESEKEMGETTLKSNIQGDFPIENLTLVEENESGQGDENQKVVTNENYNMFQPKASILGCNGLQSSKKEGEKLNIVRPQLQMVKFIEPQPKAKIGQPSALRGHEGKAKVTARSHPGCTSHPNTSTHHQQNGKIRVENKKVSKLGVKHGWPSP</sequence>
<comment type="caution">
    <text evidence="2">The sequence shown here is derived from an EMBL/GenBank/DDBJ whole genome shotgun (WGS) entry which is preliminary data.</text>
</comment>
<keyword evidence="3" id="KW-1185">Reference proteome</keyword>
<dbReference type="AlphaFoldDB" id="A0AAD4YQ86"/>
<accession>A0AAD4YQ86</accession>
<dbReference type="EMBL" id="JAJFAZ020000007">
    <property type="protein sequence ID" value="KAI5317274.1"/>
    <property type="molecule type" value="Genomic_DNA"/>
</dbReference>
<evidence type="ECO:0000313" key="2">
    <source>
        <dbReference type="EMBL" id="KAI5317274.1"/>
    </source>
</evidence>
<evidence type="ECO:0000313" key="3">
    <source>
        <dbReference type="Proteomes" id="UP001054821"/>
    </source>
</evidence>
<dbReference type="Proteomes" id="UP001054821">
    <property type="component" value="Chromosome 7"/>
</dbReference>
<gene>
    <name evidence="2" type="ORF">L3X38_036981</name>
</gene>
<proteinExistence type="predicted"/>
<protein>
    <submittedName>
        <fullName evidence="2">Uncharacterized protein</fullName>
    </submittedName>
</protein>
<evidence type="ECO:0000256" key="1">
    <source>
        <dbReference type="SAM" id="MobiDB-lite"/>
    </source>
</evidence>
<name>A0AAD4YQ86_PRUDU</name>
<organism evidence="2 3">
    <name type="scientific">Prunus dulcis</name>
    <name type="common">Almond</name>
    <name type="synonym">Amygdalus dulcis</name>
    <dbReference type="NCBI Taxonomy" id="3755"/>
    <lineage>
        <taxon>Eukaryota</taxon>
        <taxon>Viridiplantae</taxon>
        <taxon>Streptophyta</taxon>
        <taxon>Embryophyta</taxon>
        <taxon>Tracheophyta</taxon>
        <taxon>Spermatophyta</taxon>
        <taxon>Magnoliopsida</taxon>
        <taxon>eudicotyledons</taxon>
        <taxon>Gunneridae</taxon>
        <taxon>Pentapetalae</taxon>
        <taxon>rosids</taxon>
        <taxon>fabids</taxon>
        <taxon>Rosales</taxon>
        <taxon>Rosaceae</taxon>
        <taxon>Amygdaloideae</taxon>
        <taxon>Amygdaleae</taxon>
        <taxon>Prunus</taxon>
    </lineage>
</organism>
<feature type="compositionally biased region" description="Polar residues" evidence="1">
    <location>
        <begin position="140"/>
        <end position="152"/>
    </location>
</feature>
<reference evidence="2 3" key="1">
    <citation type="journal article" date="2022" name="G3 (Bethesda)">
        <title>Whole-genome sequence and methylome profiling of the almond [Prunus dulcis (Mill.) D.A. Webb] cultivar 'Nonpareil'.</title>
        <authorList>
            <person name="D'Amico-Willman K.M."/>
            <person name="Ouma W.Z."/>
            <person name="Meulia T."/>
            <person name="Sideli G.M."/>
            <person name="Gradziel T.M."/>
            <person name="Fresnedo-Ramirez J."/>
        </authorList>
    </citation>
    <scope>NUCLEOTIDE SEQUENCE [LARGE SCALE GENOMIC DNA]</scope>
    <source>
        <strain evidence="2">Clone GOH B32 T37-40</strain>
    </source>
</reference>